<feature type="active site" evidence="7">
    <location>
        <position position="106"/>
    </location>
</feature>
<dbReference type="EMBL" id="VFMN01000001">
    <property type="protein sequence ID" value="TQJ09836.1"/>
    <property type="molecule type" value="Genomic_DNA"/>
</dbReference>
<evidence type="ECO:0000313" key="11">
    <source>
        <dbReference type="Proteomes" id="UP000317893"/>
    </source>
</evidence>
<evidence type="ECO:0000256" key="2">
    <source>
        <dbReference type="ARBA" id="ARBA00004401"/>
    </source>
</evidence>
<dbReference type="InterPro" id="IPR019533">
    <property type="entry name" value="Peptidase_S26"/>
</dbReference>
<dbReference type="InterPro" id="IPR000223">
    <property type="entry name" value="Pept_S26A_signal_pept_1"/>
</dbReference>
<evidence type="ECO:0000256" key="5">
    <source>
        <dbReference type="ARBA" id="ARBA00022670"/>
    </source>
</evidence>
<comment type="catalytic activity">
    <reaction evidence="1 8">
        <text>Cleavage of hydrophobic, N-terminal signal or leader sequences from secreted and periplasmic proteins.</text>
        <dbReference type="EC" id="3.4.21.89"/>
    </reaction>
</comment>
<feature type="domain" description="Peptidase S26" evidence="9">
    <location>
        <begin position="13"/>
        <end position="196"/>
    </location>
</feature>
<accession>A0A542E3H8</accession>
<dbReference type="GO" id="GO:0006465">
    <property type="term" value="P:signal peptide processing"/>
    <property type="evidence" value="ECO:0007669"/>
    <property type="project" value="InterPro"/>
</dbReference>
<dbReference type="NCBIfam" id="TIGR02227">
    <property type="entry name" value="sigpep_I_bact"/>
    <property type="match status" value="1"/>
</dbReference>
<dbReference type="AlphaFoldDB" id="A0A542E3H8"/>
<evidence type="ECO:0000256" key="6">
    <source>
        <dbReference type="ARBA" id="ARBA00022801"/>
    </source>
</evidence>
<dbReference type="Pfam" id="PF10502">
    <property type="entry name" value="Peptidase_S26"/>
    <property type="match status" value="1"/>
</dbReference>
<keyword evidence="5 8" id="KW-0645">Protease</keyword>
<comment type="subcellular location">
    <subcellularLocation>
        <location evidence="2">Cell membrane</location>
        <topology evidence="2">Single-pass type II membrane protein</topology>
    </subcellularLocation>
    <subcellularLocation>
        <location evidence="8">Membrane</location>
        <topology evidence="8">Single-pass type II membrane protein</topology>
    </subcellularLocation>
</comment>
<reference evidence="10 11" key="1">
    <citation type="submission" date="2019-06" db="EMBL/GenBank/DDBJ databases">
        <title>Sequencing the genomes of 1000 actinobacteria strains.</title>
        <authorList>
            <person name="Klenk H.-P."/>
        </authorList>
    </citation>
    <scope>NUCLEOTIDE SEQUENCE [LARGE SCALE GENOMIC DNA]</scope>
    <source>
        <strain evidence="10 11">DSM 18607</strain>
    </source>
</reference>
<dbReference type="Proteomes" id="UP000317893">
    <property type="component" value="Unassembled WGS sequence"/>
</dbReference>
<dbReference type="InterPro" id="IPR019758">
    <property type="entry name" value="Pept_S26A_signal_pept_1_CS"/>
</dbReference>
<gene>
    <name evidence="10" type="ORF">FB458_2952</name>
</gene>
<dbReference type="PROSITE" id="PS00501">
    <property type="entry name" value="SPASE_I_1"/>
    <property type="match status" value="1"/>
</dbReference>
<evidence type="ECO:0000256" key="1">
    <source>
        <dbReference type="ARBA" id="ARBA00000677"/>
    </source>
</evidence>
<comment type="similarity">
    <text evidence="3 8">Belongs to the peptidase S26 family.</text>
</comment>
<dbReference type="PRINTS" id="PR00727">
    <property type="entry name" value="LEADERPTASE"/>
</dbReference>
<proteinExistence type="inferred from homology"/>
<evidence type="ECO:0000256" key="4">
    <source>
        <dbReference type="ARBA" id="ARBA00013208"/>
    </source>
</evidence>
<evidence type="ECO:0000259" key="9">
    <source>
        <dbReference type="Pfam" id="PF10502"/>
    </source>
</evidence>
<evidence type="ECO:0000256" key="7">
    <source>
        <dbReference type="PIRSR" id="PIRSR600223-1"/>
    </source>
</evidence>
<dbReference type="GO" id="GO:0004252">
    <property type="term" value="F:serine-type endopeptidase activity"/>
    <property type="evidence" value="ECO:0007669"/>
    <property type="project" value="InterPro"/>
</dbReference>
<name>A0A542E3H8_9MICO</name>
<dbReference type="RefSeq" id="WP_211356051.1">
    <property type="nucleotide sequence ID" value="NZ_BAAAPR010000007.1"/>
</dbReference>
<dbReference type="Gene3D" id="2.10.109.10">
    <property type="entry name" value="Umud Fragment, subunit A"/>
    <property type="match status" value="1"/>
</dbReference>
<dbReference type="PANTHER" id="PTHR43390:SF1">
    <property type="entry name" value="CHLOROPLAST PROCESSING PEPTIDASE"/>
    <property type="match status" value="1"/>
</dbReference>
<dbReference type="InterPro" id="IPR036286">
    <property type="entry name" value="LexA/Signal_pep-like_sf"/>
</dbReference>
<protein>
    <recommendedName>
        <fullName evidence="4 8">Signal peptidase I</fullName>
        <ecNumber evidence="4 8">3.4.21.89</ecNumber>
    </recommendedName>
</protein>
<keyword evidence="6 8" id="KW-0378">Hydrolase</keyword>
<dbReference type="PANTHER" id="PTHR43390">
    <property type="entry name" value="SIGNAL PEPTIDASE I"/>
    <property type="match status" value="1"/>
</dbReference>
<organism evidence="10 11">
    <name type="scientific">Lapillicoccus jejuensis</name>
    <dbReference type="NCBI Taxonomy" id="402171"/>
    <lineage>
        <taxon>Bacteria</taxon>
        <taxon>Bacillati</taxon>
        <taxon>Actinomycetota</taxon>
        <taxon>Actinomycetes</taxon>
        <taxon>Micrococcales</taxon>
        <taxon>Intrasporangiaceae</taxon>
        <taxon>Lapillicoccus</taxon>
    </lineage>
</organism>
<dbReference type="SUPFAM" id="SSF51306">
    <property type="entry name" value="LexA/Signal peptidase"/>
    <property type="match status" value="1"/>
</dbReference>
<keyword evidence="11" id="KW-1185">Reference proteome</keyword>
<evidence type="ECO:0000256" key="8">
    <source>
        <dbReference type="RuleBase" id="RU362042"/>
    </source>
</evidence>
<evidence type="ECO:0000313" key="10">
    <source>
        <dbReference type="EMBL" id="TQJ09836.1"/>
    </source>
</evidence>
<dbReference type="PROSITE" id="PS00761">
    <property type="entry name" value="SPASE_I_3"/>
    <property type="match status" value="1"/>
</dbReference>
<comment type="caution">
    <text evidence="10">The sequence shown here is derived from an EMBL/GenBank/DDBJ whole genome shotgun (WGS) entry which is preliminary data.</text>
</comment>
<dbReference type="GO" id="GO:0009003">
    <property type="term" value="F:signal peptidase activity"/>
    <property type="evidence" value="ECO:0007669"/>
    <property type="project" value="UniProtKB-EC"/>
</dbReference>
<feature type="active site" evidence="7">
    <location>
        <position position="38"/>
    </location>
</feature>
<dbReference type="CDD" id="cd06530">
    <property type="entry name" value="S26_SPase_I"/>
    <property type="match status" value="1"/>
</dbReference>
<dbReference type="InterPro" id="IPR019756">
    <property type="entry name" value="Pept_S26A_signal_pept_1_Ser-AS"/>
</dbReference>
<dbReference type="GO" id="GO:0005886">
    <property type="term" value="C:plasma membrane"/>
    <property type="evidence" value="ECO:0007669"/>
    <property type="project" value="UniProtKB-SubCell"/>
</dbReference>
<dbReference type="EC" id="3.4.21.89" evidence="4 8"/>
<sequence>MGRSSGRRRLPYVALVVLLVLLVARAAVLPAFVVPSGSMEPTLQPGDRVLVLRLPGGAGAGLHRGDVVVFDGRRAFLDQPDGTPLQRLGREVASFLGVGAGTDYVKRVVGLPGDRVRCCDSAGRLVVDGVPVDEPYLFPGDRPSEVGFDVAVPPGRVWVMGDHRRVSTDSRGYLGAPGGGLVPLDDVVGQVVVRYWPPGRAGTTGGPGPLSDVPAR</sequence>
<evidence type="ECO:0000256" key="3">
    <source>
        <dbReference type="ARBA" id="ARBA00009370"/>
    </source>
</evidence>